<proteinExistence type="predicted"/>
<name>A0ABN9S240_9DINO</name>
<evidence type="ECO:0000313" key="2">
    <source>
        <dbReference type="Proteomes" id="UP001189429"/>
    </source>
</evidence>
<protein>
    <submittedName>
        <fullName evidence="1">Uncharacterized protein</fullName>
    </submittedName>
</protein>
<comment type="caution">
    <text evidence="1">The sequence shown here is derived from an EMBL/GenBank/DDBJ whole genome shotgun (WGS) entry which is preliminary data.</text>
</comment>
<gene>
    <name evidence="1" type="ORF">PCOR1329_LOCUS25837</name>
</gene>
<sequence length="78" mass="9031">ASLMYDQLVIIELASYEHLARQLQFIDDRFYEEKVRRIAVARHDAMSTEGNLCICPALTQFIAEQMNNEATVPKESRK</sequence>
<dbReference type="EMBL" id="CAUYUJ010009087">
    <property type="protein sequence ID" value="CAK0825798.1"/>
    <property type="molecule type" value="Genomic_DNA"/>
</dbReference>
<keyword evidence="2" id="KW-1185">Reference proteome</keyword>
<feature type="non-terminal residue" evidence="1">
    <location>
        <position position="1"/>
    </location>
</feature>
<dbReference type="Proteomes" id="UP001189429">
    <property type="component" value="Unassembled WGS sequence"/>
</dbReference>
<feature type="non-terminal residue" evidence="1">
    <location>
        <position position="78"/>
    </location>
</feature>
<evidence type="ECO:0000313" key="1">
    <source>
        <dbReference type="EMBL" id="CAK0825798.1"/>
    </source>
</evidence>
<organism evidence="1 2">
    <name type="scientific">Prorocentrum cordatum</name>
    <dbReference type="NCBI Taxonomy" id="2364126"/>
    <lineage>
        <taxon>Eukaryota</taxon>
        <taxon>Sar</taxon>
        <taxon>Alveolata</taxon>
        <taxon>Dinophyceae</taxon>
        <taxon>Prorocentrales</taxon>
        <taxon>Prorocentraceae</taxon>
        <taxon>Prorocentrum</taxon>
    </lineage>
</organism>
<reference evidence="1" key="1">
    <citation type="submission" date="2023-10" db="EMBL/GenBank/DDBJ databases">
        <authorList>
            <person name="Chen Y."/>
            <person name="Shah S."/>
            <person name="Dougan E. K."/>
            <person name="Thang M."/>
            <person name="Chan C."/>
        </authorList>
    </citation>
    <scope>NUCLEOTIDE SEQUENCE [LARGE SCALE GENOMIC DNA]</scope>
</reference>
<accession>A0ABN9S240</accession>